<evidence type="ECO:0000256" key="4">
    <source>
        <dbReference type="ARBA" id="ARBA00022679"/>
    </source>
</evidence>
<proteinExistence type="inferred from homology"/>
<dbReference type="InterPro" id="IPR015422">
    <property type="entry name" value="PyrdxlP-dep_Trfase_small"/>
</dbReference>
<dbReference type="InterPro" id="IPR015424">
    <property type="entry name" value="PyrdxlP-dep_Trfase"/>
</dbReference>
<dbReference type="GO" id="GO:0006520">
    <property type="term" value="P:amino acid metabolic process"/>
    <property type="evidence" value="ECO:0007669"/>
    <property type="project" value="InterPro"/>
</dbReference>
<evidence type="ECO:0000259" key="6">
    <source>
        <dbReference type="Pfam" id="PF00155"/>
    </source>
</evidence>
<reference evidence="7" key="1">
    <citation type="submission" date="2019-08" db="EMBL/GenBank/DDBJ databases">
        <authorList>
            <person name="Kucharzyk K."/>
            <person name="Murdoch R.W."/>
            <person name="Higgins S."/>
            <person name="Loffler F."/>
        </authorList>
    </citation>
    <scope>NUCLEOTIDE SEQUENCE</scope>
</reference>
<dbReference type="InterPro" id="IPR004839">
    <property type="entry name" value="Aminotransferase_I/II_large"/>
</dbReference>
<accession>A0A644ZN75</accession>
<feature type="domain" description="Aminotransferase class I/classII large" evidence="6">
    <location>
        <begin position="56"/>
        <end position="385"/>
    </location>
</feature>
<dbReference type="SUPFAM" id="SSF53383">
    <property type="entry name" value="PLP-dependent transferases"/>
    <property type="match status" value="1"/>
</dbReference>
<keyword evidence="3 7" id="KW-0032">Aminotransferase</keyword>
<keyword evidence="7" id="KW-0670">Pyruvate</keyword>
<dbReference type="EMBL" id="VSSQ01009307">
    <property type="protein sequence ID" value="MPM41271.1"/>
    <property type="molecule type" value="Genomic_DNA"/>
</dbReference>
<evidence type="ECO:0000256" key="3">
    <source>
        <dbReference type="ARBA" id="ARBA00022576"/>
    </source>
</evidence>
<dbReference type="PANTHER" id="PTHR46383:SF1">
    <property type="entry name" value="ASPARTATE AMINOTRANSFERASE"/>
    <property type="match status" value="1"/>
</dbReference>
<name>A0A644ZN75_9ZZZZ</name>
<dbReference type="PANTHER" id="PTHR46383">
    <property type="entry name" value="ASPARTATE AMINOTRANSFERASE"/>
    <property type="match status" value="1"/>
</dbReference>
<comment type="cofactor">
    <cofactor evidence="1">
        <name>pyridoxal 5'-phosphate</name>
        <dbReference type="ChEBI" id="CHEBI:597326"/>
    </cofactor>
</comment>
<gene>
    <name evidence="7" type="primary">aruH_4</name>
    <name evidence="7" type="ORF">SDC9_87921</name>
</gene>
<dbReference type="InterPro" id="IPR004838">
    <property type="entry name" value="NHTrfase_class1_PyrdxlP-BS"/>
</dbReference>
<dbReference type="AlphaFoldDB" id="A0A644ZN75"/>
<evidence type="ECO:0000313" key="7">
    <source>
        <dbReference type="EMBL" id="MPM41271.1"/>
    </source>
</evidence>
<dbReference type="Gene3D" id="3.90.1150.10">
    <property type="entry name" value="Aspartate Aminotransferase, domain 1"/>
    <property type="match status" value="1"/>
</dbReference>
<dbReference type="Pfam" id="PF00155">
    <property type="entry name" value="Aminotran_1_2"/>
    <property type="match status" value="1"/>
</dbReference>
<organism evidence="7">
    <name type="scientific">bioreactor metagenome</name>
    <dbReference type="NCBI Taxonomy" id="1076179"/>
    <lineage>
        <taxon>unclassified sequences</taxon>
        <taxon>metagenomes</taxon>
        <taxon>ecological metagenomes</taxon>
    </lineage>
</organism>
<dbReference type="EC" id="2.6.1.84" evidence="7"/>
<dbReference type="GO" id="GO:0030170">
    <property type="term" value="F:pyridoxal phosphate binding"/>
    <property type="evidence" value="ECO:0007669"/>
    <property type="project" value="InterPro"/>
</dbReference>
<comment type="caution">
    <text evidence="7">The sequence shown here is derived from an EMBL/GenBank/DDBJ whole genome shotgun (WGS) entry which is preliminary data.</text>
</comment>
<dbReference type="InterPro" id="IPR050596">
    <property type="entry name" value="AspAT/PAT-like"/>
</dbReference>
<sequence length="407" mass="44307">MDARSLMNPAFATIKGGLFDTVAKADVGDGVGRLLEKGVDILAWADPFFPDPALPEPVQKSMIEALKTGLPAHYSMPIGMQELRKTITSKVVRQTGLSLDSSRNTLVTPGSDSGLLYAMMPFLNPLDEVLVPDPSYPSNFLNPKLLGAKTVAVPLDAKHNYALDIQAFERAYTPRTKMVLLTHPNNPTTTVFRRENLEALSRFIIEHNLILVCDQAFEDHIFDGLEFVAPATLPGMWERTVTVCSISKGLGLSGLRIGYVYAHECIMDVLYGAAVNVLGASATISSIGAITALEQIDYLEELSQRHERRRNLAFDIFSAVPGVAMQKSESGILSWLDVSELGTDAEVVAYLLEHANVLVNAGSAYGKQGEGHIRIVTSCFADDAKAAEVFTRMAKALRKLGEQKGIR</sequence>
<dbReference type="InterPro" id="IPR015421">
    <property type="entry name" value="PyrdxlP-dep_Trfase_major"/>
</dbReference>
<dbReference type="GO" id="GO:0008483">
    <property type="term" value="F:transaminase activity"/>
    <property type="evidence" value="ECO:0007669"/>
    <property type="project" value="UniProtKB-KW"/>
</dbReference>
<evidence type="ECO:0000256" key="2">
    <source>
        <dbReference type="ARBA" id="ARBA00007441"/>
    </source>
</evidence>
<keyword evidence="4 7" id="KW-0808">Transferase</keyword>
<dbReference type="CDD" id="cd00609">
    <property type="entry name" value="AAT_like"/>
    <property type="match status" value="1"/>
</dbReference>
<protein>
    <submittedName>
        <fullName evidence="7">Arginine--pyruvate transaminase AruH</fullName>
        <ecNumber evidence="7">2.6.1.84</ecNumber>
    </submittedName>
</protein>
<comment type="similarity">
    <text evidence="2">Belongs to the class-I pyridoxal-phosphate-dependent aminotransferase family.</text>
</comment>
<evidence type="ECO:0000256" key="5">
    <source>
        <dbReference type="ARBA" id="ARBA00022898"/>
    </source>
</evidence>
<keyword evidence="5" id="KW-0663">Pyridoxal phosphate</keyword>
<evidence type="ECO:0000256" key="1">
    <source>
        <dbReference type="ARBA" id="ARBA00001933"/>
    </source>
</evidence>
<dbReference type="PROSITE" id="PS00105">
    <property type="entry name" value="AA_TRANSFER_CLASS_1"/>
    <property type="match status" value="1"/>
</dbReference>
<dbReference type="Gene3D" id="3.40.640.10">
    <property type="entry name" value="Type I PLP-dependent aspartate aminotransferase-like (Major domain)"/>
    <property type="match status" value="1"/>
</dbReference>